<keyword evidence="3" id="KW-1015">Disulfide bond</keyword>
<dbReference type="InterPro" id="IPR013783">
    <property type="entry name" value="Ig-like_fold"/>
</dbReference>
<protein>
    <submittedName>
        <fullName evidence="7">Basement membrane-specific heparan sulfate proteoglycan core protein</fullName>
    </submittedName>
</protein>
<keyword evidence="4" id="KW-0393">Immunoglobulin domain</keyword>
<evidence type="ECO:0000256" key="2">
    <source>
        <dbReference type="ARBA" id="ARBA00022737"/>
    </source>
</evidence>
<dbReference type="SMART" id="SM00408">
    <property type="entry name" value="IGc2"/>
    <property type="match status" value="1"/>
</dbReference>
<dbReference type="Proteomes" id="UP001163046">
    <property type="component" value="Unassembled WGS sequence"/>
</dbReference>
<evidence type="ECO:0000256" key="1">
    <source>
        <dbReference type="ARBA" id="ARBA00022729"/>
    </source>
</evidence>
<dbReference type="AlphaFoldDB" id="A0A9W9ZX25"/>
<accession>A0A9W9ZX25</accession>
<reference evidence="7" key="1">
    <citation type="submission" date="2023-01" db="EMBL/GenBank/DDBJ databases">
        <title>Genome assembly of the deep-sea coral Lophelia pertusa.</title>
        <authorList>
            <person name="Herrera S."/>
            <person name="Cordes E."/>
        </authorList>
    </citation>
    <scope>NUCLEOTIDE SEQUENCE</scope>
    <source>
        <strain evidence="7">USNM1676648</strain>
        <tissue evidence="7">Polyp</tissue>
    </source>
</reference>
<dbReference type="Pfam" id="PF07679">
    <property type="entry name" value="I-set"/>
    <property type="match status" value="1"/>
</dbReference>
<dbReference type="Gene3D" id="2.60.40.10">
    <property type="entry name" value="Immunoglobulins"/>
    <property type="match status" value="1"/>
</dbReference>
<evidence type="ECO:0000256" key="5">
    <source>
        <dbReference type="SAM" id="MobiDB-lite"/>
    </source>
</evidence>
<dbReference type="InterPro" id="IPR036179">
    <property type="entry name" value="Ig-like_dom_sf"/>
</dbReference>
<sequence>MMGDIGTPGVRGAKGNTGAPGHPGPKGEPGESISAPEVIVSPASLTVTQNQTAAFYCSAGGNPTPTVSWSKINGTGLVNMGGQDNKLQISTTGYNDSGSYVCKAANVLGQVQKVVKLFVEVPPQFTEIPDPVIKDEPLLRTAPLKYPVLALKDVGTYQCKATNKLGSVRTLTTLKLRSTTR</sequence>
<gene>
    <name evidence="7" type="primary">HSPG2_11</name>
    <name evidence="7" type="ORF">OS493_033673</name>
</gene>
<dbReference type="EMBL" id="MU825441">
    <property type="protein sequence ID" value="KAJ7389090.1"/>
    <property type="molecule type" value="Genomic_DNA"/>
</dbReference>
<feature type="region of interest" description="Disordered" evidence="5">
    <location>
        <begin position="1"/>
        <end position="34"/>
    </location>
</feature>
<dbReference type="InterPro" id="IPR003598">
    <property type="entry name" value="Ig_sub2"/>
</dbReference>
<dbReference type="FunFam" id="2.60.40.10:FF:000032">
    <property type="entry name" value="palladin isoform X1"/>
    <property type="match status" value="1"/>
</dbReference>
<organism evidence="7 8">
    <name type="scientific">Desmophyllum pertusum</name>
    <dbReference type="NCBI Taxonomy" id="174260"/>
    <lineage>
        <taxon>Eukaryota</taxon>
        <taxon>Metazoa</taxon>
        <taxon>Cnidaria</taxon>
        <taxon>Anthozoa</taxon>
        <taxon>Hexacorallia</taxon>
        <taxon>Scleractinia</taxon>
        <taxon>Caryophylliina</taxon>
        <taxon>Caryophylliidae</taxon>
        <taxon>Desmophyllum</taxon>
    </lineage>
</organism>
<dbReference type="InterPro" id="IPR013098">
    <property type="entry name" value="Ig_I-set"/>
</dbReference>
<dbReference type="InterPro" id="IPR003599">
    <property type="entry name" value="Ig_sub"/>
</dbReference>
<evidence type="ECO:0000256" key="4">
    <source>
        <dbReference type="ARBA" id="ARBA00023319"/>
    </source>
</evidence>
<name>A0A9W9ZX25_9CNID</name>
<dbReference type="Gene3D" id="1.20.5.320">
    <property type="entry name" value="6-Phosphogluconate Dehydrogenase, domain 3"/>
    <property type="match status" value="1"/>
</dbReference>
<dbReference type="PANTHER" id="PTHR12231:SF253">
    <property type="entry name" value="DPR-INTERACTING PROTEIN ETA, ISOFORM B-RELATED"/>
    <property type="match status" value="1"/>
</dbReference>
<proteinExistence type="predicted"/>
<keyword evidence="8" id="KW-1185">Reference proteome</keyword>
<dbReference type="PANTHER" id="PTHR12231">
    <property type="entry name" value="CTX-RELATED TYPE I TRANSMEMBRANE PROTEIN"/>
    <property type="match status" value="1"/>
</dbReference>
<dbReference type="InterPro" id="IPR051170">
    <property type="entry name" value="Neural/epithelial_adhesion"/>
</dbReference>
<feature type="domain" description="Ig-like" evidence="6">
    <location>
        <begin position="36"/>
        <end position="116"/>
    </location>
</feature>
<dbReference type="OrthoDB" id="6418794at2759"/>
<evidence type="ECO:0000259" key="6">
    <source>
        <dbReference type="PROSITE" id="PS50835"/>
    </source>
</evidence>
<dbReference type="SUPFAM" id="SSF48726">
    <property type="entry name" value="Immunoglobulin"/>
    <property type="match status" value="2"/>
</dbReference>
<dbReference type="InterPro" id="IPR007110">
    <property type="entry name" value="Ig-like_dom"/>
</dbReference>
<keyword evidence="1" id="KW-0732">Signal</keyword>
<dbReference type="SMART" id="SM00409">
    <property type="entry name" value="IG"/>
    <property type="match status" value="1"/>
</dbReference>
<evidence type="ECO:0000313" key="7">
    <source>
        <dbReference type="EMBL" id="KAJ7389090.1"/>
    </source>
</evidence>
<evidence type="ECO:0000256" key="3">
    <source>
        <dbReference type="ARBA" id="ARBA00023157"/>
    </source>
</evidence>
<dbReference type="PROSITE" id="PS50835">
    <property type="entry name" value="IG_LIKE"/>
    <property type="match status" value="1"/>
</dbReference>
<comment type="caution">
    <text evidence="7">The sequence shown here is derived from an EMBL/GenBank/DDBJ whole genome shotgun (WGS) entry which is preliminary data.</text>
</comment>
<evidence type="ECO:0000313" key="8">
    <source>
        <dbReference type="Proteomes" id="UP001163046"/>
    </source>
</evidence>
<keyword evidence="2" id="KW-0677">Repeat</keyword>